<dbReference type="AlphaFoldDB" id="A0A0F9E1M9"/>
<proteinExistence type="predicted"/>
<dbReference type="SUPFAM" id="SSF53850">
    <property type="entry name" value="Periplasmic binding protein-like II"/>
    <property type="match status" value="1"/>
</dbReference>
<protein>
    <submittedName>
        <fullName evidence="1">Uncharacterized protein</fullName>
    </submittedName>
</protein>
<dbReference type="Gene3D" id="3.40.190.10">
    <property type="entry name" value="Periplasmic binding protein-like II"/>
    <property type="match status" value="2"/>
</dbReference>
<evidence type="ECO:0000313" key="1">
    <source>
        <dbReference type="EMBL" id="KKL23841.1"/>
    </source>
</evidence>
<sequence>MTRYFSSFISLLAFISYALYSDKVTATETLTIGQEPRALYQRDEYLKELLQRALAAANYSAQLETVIVHPHQQRTLIALEDNGVDLYWSMTSPERETLAIAIKVPLFKGYIGKRALVTKRESVNRFATINTQEQLKGFTAIQGHDWPDTKILAHNGLPVRPFANYQAMFNIVLTGRVDYFPRSFIEVASELKEKTNEGLVIVPNLYISYPSAFYYFVSKRKPELAKHLAEGLAIMQKNGSFDRLFAQYFAEDLKALPFDTANSIEIKLENPYFEH</sequence>
<gene>
    <name evidence="1" type="ORF">LCGC14_2421340</name>
</gene>
<dbReference type="EMBL" id="LAZR01036819">
    <property type="protein sequence ID" value="KKL23841.1"/>
    <property type="molecule type" value="Genomic_DNA"/>
</dbReference>
<reference evidence="1" key="1">
    <citation type="journal article" date="2015" name="Nature">
        <title>Complex archaea that bridge the gap between prokaryotes and eukaryotes.</title>
        <authorList>
            <person name="Spang A."/>
            <person name="Saw J.H."/>
            <person name="Jorgensen S.L."/>
            <person name="Zaremba-Niedzwiedzka K."/>
            <person name="Martijn J."/>
            <person name="Lind A.E."/>
            <person name="van Eijk R."/>
            <person name="Schleper C."/>
            <person name="Guy L."/>
            <person name="Ettema T.J."/>
        </authorList>
    </citation>
    <scope>NUCLEOTIDE SEQUENCE</scope>
</reference>
<accession>A0A0F9E1M9</accession>
<name>A0A0F9E1M9_9ZZZZ</name>
<organism evidence="1">
    <name type="scientific">marine sediment metagenome</name>
    <dbReference type="NCBI Taxonomy" id="412755"/>
    <lineage>
        <taxon>unclassified sequences</taxon>
        <taxon>metagenomes</taxon>
        <taxon>ecological metagenomes</taxon>
    </lineage>
</organism>
<comment type="caution">
    <text evidence="1">The sequence shown here is derived from an EMBL/GenBank/DDBJ whole genome shotgun (WGS) entry which is preliminary data.</text>
</comment>